<keyword evidence="7 8" id="KW-0472">Membrane</keyword>
<dbReference type="AlphaFoldDB" id="A0A2C5YXU3"/>
<evidence type="ECO:0000256" key="7">
    <source>
        <dbReference type="ARBA" id="ARBA00023136"/>
    </source>
</evidence>
<reference evidence="10 11" key="1">
    <citation type="submission" date="2017-06" db="EMBL/GenBank/DDBJ databases">
        <title>Ant-infecting Ophiocordyceps genomes reveal a high diversity of potential behavioral manipulation genes and a possible major role for enterotoxins.</title>
        <authorList>
            <person name="De Bekker C."/>
            <person name="Evans H.C."/>
            <person name="Brachmann A."/>
            <person name="Hughes D.P."/>
        </authorList>
    </citation>
    <scope>NUCLEOTIDE SEQUENCE [LARGE SCALE GENOMIC DNA]</scope>
    <source>
        <strain evidence="10 11">1348a</strain>
    </source>
</reference>
<evidence type="ECO:0000256" key="3">
    <source>
        <dbReference type="ARBA" id="ARBA00010787"/>
    </source>
</evidence>
<keyword evidence="4 8" id="KW-0999">Mitochondrion inner membrane</keyword>
<feature type="compositionally biased region" description="Polar residues" evidence="9">
    <location>
        <begin position="41"/>
        <end position="50"/>
    </location>
</feature>
<evidence type="ECO:0000313" key="10">
    <source>
        <dbReference type="EMBL" id="PHH74385.1"/>
    </source>
</evidence>
<dbReference type="InterPro" id="IPR043519">
    <property type="entry name" value="NT_sf"/>
</dbReference>
<comment type="caution">
    <text evidence="10">The sequence shown here is derived from an EMBL/GenBank/DDBJ whole genome shotgun (WGS) entry which is preliminary data.</text>
</comment>
<dbReference type="InterPro" id="IPR018247">
    <property type="entry name" value="EF_Hand_1_Ca_BS"/>
</dbReference>
<dbReference type="Proteomes" id="UP000224854">
    <property type="component" value="Unassembled WGS sequence"/>
</dbReference>
<dbReference type="GO" id="GO:0048255">
    <property type="term" value="P:mRNA stabilization"/>
    <property type="evidence" value="ECO:0007669"/>
    <property type="project" value="TreeGrafter"/>
</dbReference>
<organism evidence="10 11">
    <name type="scientific">Ophiocordyceps australis</name>
    <dbReference type="NCBI Taxonomy" id="1399860"/>
    <lineage>
        <taxon>Eukaryota</taxon>
        <taxon>Fungi</taxon>
        <taxon>Dikarya</taxon>
        <taxon>Ascomycota</taxon>
        <taxon>Pezizomycotina</taxon>
        <taxon>Sordariomycetes</taxon>
        <taxon>Hypocreomycetidae</taxon>
        <taxon>Hypocreales</taxon>
        <taxon>Ophiocordycipitaceae</taxon>
        <taxon>Ophiocordyceps</taxon>
    </lineage>
</organism>
<evidence type="ECO:0000256" key="1">
    <source>
        <dbReference type="ARBA" id="ARBA00003470"/>
    </source>
</evidence>
<dbReference type="PANTHER" id="PTHR28087:SF1">
    <property type="entry name" value="ATPASE SYNTHESIS PROTEIN 25, MITOCHONDRIAL"/>
    <property type="match status" value="1"/>
</dbReference>
<comment type="similarity">
    <text evidence="3 8">Belongs to the ATP25 family.</text>
</comment>
<dbReference type="PANTHER" id="PTHR28087">
    <property type="entry name" value="ATPASE SYNTHESIS PROTEIN 25, MITOCHONDRIAL"/>
    <property type="match status" value="1"/>
</dbReference>
<dbReference type="EMBL" id="NJEU01000435">
    <property type="protein sequence ID" value="PHH74385.1"/>
    <property type="molecule type" value="Genomic_DNA"/>
</dbReference>
<keyword evidence="11" id="KW-1185">Reference proteome</keyword>
<keyword evidence="6 8" id="KW-0496">Mitochondrion</keyword>
<accession>A0A2C5YXU3</accession>
<proteinExistence type="inferred from homology"/>
<sequence length="571" mass="64384">MSRPAIATLGCFGCQTAILRAVLGRNLAVLPRRLQLPPALVSSQRRAQSTLEKRDDVPDTLLDDAPKAGATDEDQGATEKPWFLDIEPPRHARSLFAQKIPKAPQDAPSLLDPMIKYVYQDMGLDDLALFDLRQLDPPASLGPNLIMLFGTARSERHLHICSGRFARWLRRTFGVDASADGLIGAGELKTKLRRIRKKAKLLGNNSMIIPQGDNGLSTGWVCVKFTTSADKRHESTDFDEHGRMTGFGAGAVTGTRVVIQCMTEARRTELDLEGLWEGVLGRSIERRKKIEGFSPNYETDIQPLDNKDVFRHKQGHYKPQWNPRASSQIKTKQLQLSGACISQEMLEKLIAAVLRVESSLPETASQRLALLDQLLLTGHERGLSIWSTDMLVKLISMVVASPAYGPELQRTQKNLELLLVETMTSPLEQDQVFCLLEVYAMRRDWDRFWHTFHSPVRFQQDRWPALYEFAFSALAATGDARLCADALRWLLPEMLNEPRPMPLSTPLYSCLKACILAADPMAEDLLHNPPDTHGVRLSESRRLQRREFVRVLGEVEVLRRQWLDQEARSKL</sequence>
<evidence type="ECO:0000256" key="5">
    <source>
        <dbReference type="ARBA" id="ARBA00022946"/>
    </source>
</evidence>
<evidence type="ECO:0000256" key="9">
    <source>
        <dbReference type="SAM" id="MobiDB-lite"/>
    </source>
</evidence>
<comment type="function">
    <text evidence="1">Probable mitochondrial mRNA stabilization factor.</text>
</comment>
<name>A0A2C5YXU3_9HYPO</name>
<keyword evidence="5 8" id="KW-0809">Transit peptide</keyword>
<comment type="function">
    <text evidence="8">Mitochondrial mRNA stabilization factor.</text>
</comment>
<feature type="region of interest" description="Disordered" evidence="9">
    <location>
        <begin position="41"/>
        <end position="82"/>
    </location>
</feature>
<dbReference type="GO" id="GO:0005743">
    <property type="term" value="C:mitochondrial inner membrane"/>
    <property type="evidence" value="ECO:0007669"/>
    <property type="project" value="UniProtKB-SubCell"/>
</dbReference>
<evidence type="ECO:0000256" key="8">
    <source>
        <dbReference type="RuleBase" id="RU367062"/>
    </source>
</evidence>
<evidence type="ECO:0000256" key="2">
    <source>
        <dbReference type="ARBA" id="ARBA00004443"/>
    </source>
</evidence>
<dbReference type="Gene3D" id="3.30.460.10">
    <property type="entry name" value="Beta Polymerase, domain 2"/>
    <property type="match status" value="1"/>
</dbReference>
<dbReference type="OrthoDB" id="107372at2759"/>
<evidence type="ECO:0000256" key="4">
    <source>
        <dbReference type="ARBA" id="ARBA00022792"/>
    </source>
</evidence>
<evidence type="ECO:0000256" key="6">
    <source>
        <dbReference type="ARBA" id="ARBA00023128"/>
    </source>
</evidence>
<dbReference type="GO" id="GO:0140053">
    <property type="term" value="P:mitochondrial gene expression"/>
    <property type="evidence" value="ECO:0007669"/>
    <property type="project" value="UniProtKB-UniRule"/>
</dbReference>
<gene>
    <name evidence="10" type="ORF">CDD82_4959</name>
</gene>
<dbReference type="InterPro" id="IPR040152">
    <property type="entry name" value="Atp25"/>
</dbReference>
<dbReference type="PROSITE" id="PS00018">
    <property type="entry name" value="EF_HAND_1"/>
    <property type="match status" value="1"/>
</dbReference>
<comment type="subcellular location">
    <subcellularLocation>
        <location evidence="2 8">Mitochondrion inner membrane</location>
        <topology evidence="2 8">Peripheral membrane protein</topology>
        <orientation evidence="2 8">Matrix side</orientation>
    </subcellularLocation>
</comment>
<protein>
    <recommendedName>
        <fullName evidence="8">ATPase synthesis protein 25</fullName>
    </recommendedName>
</protein>
<evidence type="ECO:0000313" key="11">
    <source>
        <dbReference type="Proteomes" id="UP000224854"/>
    </source>
</evidence>